<sequence length="681" mass="77592">MSRHAYELCHLLVDDTYGELTSRIFEVLLFHGRLSLPALQHQTHLSYRLVKHGLAVLIQQHLILWYTSSHDHQTLYEANTANAYSLVRSGKYIKVAAAQVGEFAGKVIANLLLLGHARVGDLVQAYKAGQSRSTHDRLAANGGTPSTPLSNSSRHEEGRIEEQNATVEPIYGMLCDLLRLELVSPVHISHFRSDADNRIEAEKVVPKPEVYKARNEREQNAQREAGIKRKLKEWRYYTHGEENEAEHLKKGKKRLHQDLETGRLEKRQRLYSPLSQDVIGTTEEVYQPMRGEAHYLDNDLILRVNHAKFAVLIRNDHLVDLADRTISTSTARVYAQVLHALEPQVQDCRVEPANSSETDAEADPSSSPQISTDELVRAIKDSSELANTLGKSDDGRLDMTQFDHPKKRRKKEVINEDQGTIDIEASFDEEEDLSGSDEEDNVSDVSSDPNEVNGDADFDPNPLTSLPHDPHRDTIRSHLLVLTIHPFSFLHHLPKTSILPERWMIDFPLLTKNVIHHTLLETITSRHGLPAARLTRILFDKGRTDEKVLCSTSLLAQKTMRSYLLPLHKAGMIGLQEVPRDNSRNPQRTNFLWFFDPERCRVKVLEETYKTMARYLKRAKMEGEKIKGTVEKASRSDVVGKEEEFLGPQELEALNAWREMDKRIWGEVSRLDDLVACLRDF</sequence>
<dbReference type="Pfam" id="PF22536">
    <property type="entry name" value="WHD_POLR3C"/>
    <property type="match status" value="1"/>
</dbReference>
<dbReference type="EMBL" id="CAJPDT010000051">
    <property type="protein sequence ID" value="CAF9928965.1"/>
    <property type="molecule type" value="Genomic_DNA"/>
</dbReference>
<evidence type="ECO:0000256" key="1">
    <source>
        <dbReference type="ARBA" id="ARBA00004123"/>
    </source>
</evidence>
<dbReference type="GO" id="GO:0003697">
    <property type="term" value="F:single-stranded DNA binding"/>
    <property type="evidence" value="ECO:0007669"/>
    <property type="project" value="UniProtKB-UniRule"/>
</dbReference>
<evidence type="ECO:0000313" key="14">
    <source>
        <dbReference type="Proteomes" id="UP000664534"/>
    </source>
</evidence>
<evidence type="ECO:0000256" key="6">
    <source>
        <dbReference type="ARBA" id="ARBA00023242"/>
    </source>
</evidence>
<feature type="region of interest" description="Disordered" evidence="9">
    <location>
        <begin position="133"/>
        <end position="163"/>
    </location>
</feature>
<proteinExistence type="inferred from homology"/>
<evidence type="ECO:0000256" key="9">
    <source>
        <dbReference type="SAM" id="MobiDB-lite"/>
    </source>
</evidence>
<feature type="domain" description="RNA polymerase III subunit RPC82-related helix-turn-helix" evidence="11">
    <location>
        <begin position="7"/>
        <end position="64"/>
    </location>
</feature>
<keyword evidence="5 8" id="KW-0804">Transcription</keyword>
<dbReference type="OrthoDB" id="272392at2759"/>
<feature type="domain" description="RNA polymerase III Rpc82 C -terminal" evidence="10">
    <location>
        <begin position="173"/>
        <end position="510"/>
    </location>
</feature>
<keyword evidence="4 8" id="KW-0240">DNA-directed RNA polymerase</keyword>
<name>A0A8H3FS36_9LECA</name>
<dbReference type="Pfam" id="PF08221">
    <property type="entry name" value="HTH_9"/>
    <property type="match status" value="1"/>
</dbReference>
<evidence type="ECO:0000256" key="3">
    <source>
        <dbReference type="ARBA" id="ARBA00011206"/>
    </source>
</evidence>
<evidence type="ECO:0000256" key="2">
    <source>
        <dbReference type="ARBA" id="ARBA00006835"/>
    </source>
</evidence>
<evidence type="ECO:0000256" key="7">
    <source>
        <dbReference type="ARBA" id="ARBA00025127"/>
    </source>
</evidence>
<evidence type="ECO:0000256" key="8">
    <source>
        <dbReference type="RuleBase" id="RU367076"/>
    </source>
</evidence>
<feature type="compositionally biased region" description="Basic and acidic residues" evidence="9">
    <location>
        <begin position="391"/>
        <end position="404"/>
    </location>
</feature>
<dbReference type="InterPro" id="IPR039748">
    <property type="entry name" value="RPC3"/>
</dbReference>
<dbReference type="AlphaFoldDB" id="A0A8H3FS36"/>
<gene>
    <name evidence="13" type="primary">RPC82</name>
    <name evidence="13" type="ORF">IMSHALPRED_007799</name>
</gene>
<feature type="compositionally biased region" description="Basic and acidic residues" evidence="9">
    <location>
        <begin position="153"/>
        <end position="162"/>
    </location>
</feature>
<dbReference type="InterPro" id="IPR036388">
    <property type="entry name" value="WH-like_DNA-bd_sf"/>
</dbReference>
<evidence type="ECO:0000256" key="4">
    <source>
        <dbReference type="ARBA" id="ARBA00022478"/>
    </source>
</evidence>
<dbReference type="GO" id="GO:0006351">
    <property type="term" value="P:DNA-templated transcription"/>
    <property type="evidence" value="ECO:0007669"/>
    <property type="project" value="InterPro"/>
</dbReference>
<feature type="compositionally biased region" description="Low complexity" evidence="9">
    <location>
        <begin position="443"/>
        <end position="453"/>
    </location>
</feature>
<dbReference type="Gene3D" id="1.10.10.10">
    <property type="entry name" value="Winged helix-like DNA-binding domain superfamily/Winged helix DNA-binding domain"/>
    <property type="match status" value="2"/>
</dbReference>
<feature type="compositionally biased region" description="Acidic residues" evidence="9">
    <location>
        <begin position="425"/>
        <end position="442"/>
    </location>
</feature>
<dbReference type="InterPro" id="IPR055207">
    <property type="entry name" value="POLR3C_WHD"/>
</dbReference>
<comment type="caution">
    <text evidence="13">The sequence shown here is derived from an EMBL/GenBank/DDBJ whole genome shotgun (WGS) entry which is preliminary data.</text>
</comment>
<keyword evidence="14" id="KW-1185">Reference proteome</keyword>
<evidence type="ECO:0000259" key="12">
    <source>
        <dbReference type="Pfam" id="PF22536"/>
    </source>
</evidence>
<comment type="function">
    <text evidence="7 8">DNA-dependent RNA polymerase catalyzes the transcription of DNA into RNA using the four ribonucleoside triphosphates as substrates. Specific core component of RNA polymerase III which synthesizes small RNAs, such as 5S rRNA and tRNAs.</text>
</comment>
<evidence type="ECO:0000259" key="11">
    <source>
        <dbReference type="Pfam" id="PF08221"/>
    </source>
</evidence>
<feature type="compositionally biased region" description="Polar residues" evidence="9">
    <location>
        <begin position="143"/>
        <end position="152"/>
    </location>
</feature>
<feature type="region of interest" description="Disordered" evidence="9">
    <location>
        <begin position="350"/>
        <end position="371"/>
    </location>
</feature>
<comment type="similarity">
    <text evidence="2 8">Belongs to the RNA polymerase beta chain family.</text>
</comment>
<evidence type="ECO:0000313" key="13">
    <source>
        <dbReference type="EMBL" id="CAF9928965.1"/>
    </source>
</evidence>
<accession>A0A8H3FS36</accession>
<organism evidence="13 14">
    <name type="scientific">Imshaugia aleurites</name>
    <dbReference type="NCBI Taxonomy" id="172621"/>
    <lineage>
        <taxon>Eukaryota</taxon>
        <taxon>Fungi</taxon>
        <taxon>Dikarya</taxon>
        <taxon>Ascomycota</taxon>
        <taxon>Pezizomycotina</taxon>
        <taxon>Lecanoromycetes</taxon>
        <taxon>OSLEUM clade</taxon>
        <taxon>Lecanoromycetidae</taxon>
        <taxon>Lecanorales</taxon>
        <taxon>Lecanorineae</taxon>
        <taxon>Parmeliaceae</taxon>
        <taxon>Imshaugia</taxon>
    </lineage>
</organism>
<feature type="region of interest" description="Disordered" evidence="9">
    <location>
        <begin position="386"/>
        <end position="470"/>
    </location>
</feature>
<reference evidence="13" key="1">
    <citation type="submission" date="2021-03" db="EMBL/GenBank/DDBJ databases">
        <authorList>
            <person name="Tagirdzhanova G."/>
        </authorList>
    </citation>
    <scope>NUCLEOTIDE SEQUENCE</scope>
</reference>
<keyword evidence="6 8" id="KW-0539">Nucleus</keyword>
<evidence type="ECO:0000256" key="5">
    <source>
        <dbReference type="ARBA" id="ARBA00023163"/>
    </source>
</evidence>
<evidence type="ECO:0000259" key="10">
    <source>
        <dbReference type="Pfam" id="PF05645"/>
    </source>
</evidence>
<dbReference type="PANTHER" id="PTHR12949">
    <property type="entry name" value="RNA POLYMERASE III DNA DIRECTED -RELATED"/>
    <property type="match status" value="1"/>
</dbReference>
<comment type="subcellular location">
    <subcellularLocation>
        <location evidence="1 8">Nucleus</location>
    </subcellularLocation>
</comment>
<feature type="domain" description="DNA-directed RNA polymerase III subunit RPC3 winged-helix" evidence="12">
    <location>
        <begin position="522"/>
        <end position="594"/>
    </location>
</feature>
<protein>
    <recommendedName>
        <fullName evidence="8">DNA-directed RNA polymerase III subunit RPC3</fullName>
        <shortName evidence="8">RNA polymerase III subunit C3</shortName>
    </recommendedName>
</protein>
<dbReference type="PANTHER" id="PTHR12949:SF0">
    <property type="entry name" value="DNA-DIRECTED RNA POLYMERASE III SUBUNIT RPC3"/>
    <property type="match status" value="1"/>
</dbReference>
<dbReference type="GO" id="GO:0005666">
    <property type="term" value="C:RNA polymerase III complex"/>
    <property type="evidence" value="ECO:0007669"/>
    <property type="project" value="UniProtKB-UniRule"/>
</dbReference>
<dbReference type="InterPro" id="IPR008806">
    <property type="entry name" value="RNA_pol_III_Rpc82_C"/>
</dbReference>
<dbReference type="InterPro" id="IPR013197">
    <property type="entry name" value="RNA_pol_III_RPC82-rel_HTH"/>
</dbReference>
<dbReference type="Pfam" id="PF05645">
    <property type="entry name" value="RNA_pol_Rpc82"/>
    <property type="match status" value="1"/>
</dbReference>
<comment type="subunit">
    <text evidence="3 8">Component of the RNA polymerase III (Pol III) complex consisting of 17 subunits.</text>
</comment>
<dbReference type="Proteomes" id="UP000664534">
    <property type="component" value="Unassembled WGS sequence"/>
</dbReference>